<dbReference type="EMBL" id="QJKJ01007959">
    <property type="protein sequence ID" value="RDX81336.1"/>
    <property type="molecule type" value="Genomic_DNA"/>
</dbReference>
<protein>
    <submittedName>
        <fullName evidence="3">Mitochondrial protein</fullName>
    </submittedName>
</protein>
<evidence type="ECO:0000313" key="4">
    <source>
        <dbReference type="Proteomes" id="UP000257109"/>
    </source>
</evidence>
<feature type="region of interest" description="Disordered" evidence="1">
    <location>
        <begin position="1"/>
        <end position="44"/>
    </location>
</feature>
<reference evidence="3" key="1">
    <citation type="submission" date="2018-05" db="EMBL/GenBank/DDBJ databases">
        <title>Draft genome of Mucuna pruriens seed.</title>
        <authorList>
            <person name="Nnadi N.E."/>
            <person name="Vos R."/>
            <person name="Hasami M.H."/>
            <person name="Devisetty U.K."/>
            <person name="Aguiy J.C."/>
        </authorList>
    </citation>
    <scope>NUCLEOTIDE SEQUENCE [LARGE SCALE GENOMIC DNA]</scope>
    <source>
        <strain evidence="3">JCA_2017</strain>
    </source>
</reference>
<dbReference type="Pfam" id="PF07727">
    <property type="entry name" value="RVT_2"/>
    <property type="match status" value="1"/>
</dbReference>
<dbReference type="InterPro" id="IPR013103">
    <property type="entry name" value="RVT_2"/>
</dbReference>
<feature type="compositionally biased region" description="Pro residues" evidence="1">
    <location>
        <begin position="14"/>
        <end position="24"/>
    </location>
</feature>
<feature type="domain" description="Reverse transcriptase Ty1/copia-type" evidence="2">
    <location>
        <begin position="157"/>
        <end position="212"/>
    </location>
</feature>
<feature type="non-terminal residue" evidence="3">
    <location>
        <position position="1"/>
    </location>
</feature>
<dbReference type="AlphaFoldDB" id="A0A371FSR2"/>
<dbReference type="Proteomes" id="UP000257109">
    <property type="component" value="Unassembled WGS sequence"/>
</dbReference>
<name>A0A371FSR2_MUCPR</name>
<accession>A0A371FSR2</accession>
<gene>
    <name evidence="3" type="ORF">CR513_38004</name>
</gene>
<proteinExistence type="predicted"/>
<evidence type="ECO:0000256" key="1">
    <source>
        <dbReference type="SAM" id="MobiDB-lite"/>
    </source>
</evidence>
<comment type="caution">
    <text evidence="3">The sequence shown here is derived from an EMBL/GenBank/DDBJ whole genome shotgun (WGS) entry which is preliminary data.</text>
</comment>
<dbReference type="STRING" id="157652.A0A371FSR2"/>
<sequence length="217" mass="24474">MEDNPCEFFELPKLPSPMSTPPKVPNFEEAPNSAVENSEETPNSIVEISEENPNSTVETPNINSNVELELILLVDVLAESERCSTNELDLLVAIRKGIRQCTKRPLYPLSHYVSLSKLSTSHRNFIMSLNIIAIPNIVFEALSKASYERGKNALARNNTWEMVDKSKGKNIVDCKWVFIVKYKADGSLERYKARLVAKGYIETYGVNYQETSPSSQR</sequence>
<dbReference type="OrthoDB" id="1917367at2759"/>
<evidence type="ECO:0000259" key="2">
    <source>
        <dbReference type="Pfam" id="PF07727"/>
    </source>
</evidence>
<evidence type="ECO:0000313" key="3">
    <source>
        <dbReference type="EMBL" id="RDX81336.1"/>
    </source>
</evidence>
<organism evidence="3 4">
    <name type="scientific">Mucuna pruriens</name>
    <name type="common">Velvet bean</name>
    <name type="synonym">Dolichos pruriens</name>
    <dbReference type="NCBI Taxonomy" id="157652"/>
    <lineage>
        <taxon>Eukaryota</taxon>
        <taxon>Viridiplantae</taxon>
        <taxon>Streptophyta</taxon>
        <taxon>Embryophyta</taxon>
        <taxon>Tracheophyta</taxon>
        <taxon>Spermatophyta</taxon>
        <taxon>Magnoliopsida</taxon>
        <taxon>eudicotyledons</taxon>
        <taxon>Gunneridae</taxon>
        <taxon>Pentapetalae</taxon>
        <taxon>rosids</taxon>
        <taxon>fabids</taxon>
        <taxon>Fabales</taxon>
        <taxon>Fabaceae</taxon>
        <taxon>Papilionoideae</taxon>
        <taxon>50 kb inversion clade</taxon>
        <taxon>NPAAA clade</taxon>
        <taxon>indigoferoid/millettioid clade</taxon>
        <taxon>Phaseoleae</taxon>
        <taxon>Mucuna</taxon>
    </lineage>
</organism>
<keyword evidence="4" id="KW-1185">Reference proteome</keyword>
<feature type="compositionally biased region" description="Polar residues" evidence="1">
    <location>
        <begin position="34"/>
        <end position="44"/>
    </location>
</feature>